<evidence type="ECO:0000313" key="2">
    <source>
        <dbReference type="EMBL" id="GMF23612.1"/>
    </source>
</evidence>
<sequence length="99" mass="11432">MIIGKDDETKGNKIYLLHESIVIVTQHVTMVETLDASGNEDRQAHFRREDPKLGRAVQEQEEIIQRKKQIATQAKAKTRSKRNKRARVKQAHRGNETTK</sequence>
<name>A0A9W6TW45_9STRA</name>
<dbReference type="Proteomes" id="UP001165121">
    <property type="component" value="Unassembled WGS sequence"/>
</dbReference>
<dbReference type="OrthoDB" id="126319at2759"/>
<gene>
    <name evidence="2" type="ORF">Pfra01_000377800</name>
</gene>
<reference evidence="2" key="1">
    <citation type="submission" date="2023-04" db="EMBL/GenBank/DDBJ databases">
        <title>Phytophthora fragariaefolia NBRC 109709.</title>
        <authorList>
            <person name="Ichikawa N."/>
            <person name="Sato H."/>
            <person name="Tonouchi N."/>
        </authorList>
    </citation>
    <scope>NUCLEOTIDE SEQUENCE</scope>
    <source>
        <strain evidence="2">NBRC 109709</strain>
    </source>
</reference>
<evidence type="ECO:0000313" key="3">
    <source>
        <dbReference type="Proteomes" id="UP001165121"/>
    </source>
</evidence>
<keyword evidence="3" id="KW-1185">Reference proteome</keyword>
<protein>
    <submittedName>
        <fullName evidence="2">Unnamed protein product</fullName>
    </submittedName>
</protein>
<organism evidence="2 3">
    <name type="scientific">Phytophthora fragariaefolia</name>
    <dbReference type="NCBI Taxonomy" id="1490495"/>
    <lineage>
        <taxon>Eukaryota</taxon>
        <taxon>Sar</taxon>
        <taxon>Stramenopiles</taxon>
        <taxon>Oomycota</taxon>
        <taxon>Peronosporomycetes</taxon>
        <taxon>Peronosporales</taxon>
        <taxon>Peronosporaceae</taxon>
        <taxon>Phytophthora</taxon>
    </lineage>
</organism>
<comment type="caution">
    <text evidence="2">The sequence shown here is derived from an EMBL/GenBank/DDBJ whole genome shotgun (WGS) entry which is preliminary data.</text>
</comment>
<feature type="region of interest" description="Disordered" evidence="1">
    <location>
        <begin position="67"/>
        <end position="99"/>
    </location>
</feature>
<dbReference type="AlphaFoldDB" id="A0A9W6TW45"/>
<dbReference type="EMBL" id="BSXT01000291">
    <property type="protein sequence ID" value="GMF23612.1"/>
    <property type="molecule type" value="Genomic_DNA"/>
</dbReference>
<proteinExistence type="predicted"/>
<accession>A0A9W6TW45</accession>
<evidence type="ECO:0000256" key="1">
    <source>
        <dbReference type="SAM" id="MobiDB-lite"/>
    </source>
</evidence>
<feature type="compositionally biased region" description="Basic residues" evidence="1">
    <location>
        <begin position="76"/>
        <end position="92"/>
    </location>
</feature>